<dbReference type="RefSeq" id="WP_002844027.1">
    <property type="nucleotide sequence ID" value="NZ_ADJN01000057.1"/>
</dbReference>
<comment type="caution">
    <text evidence="2">The sequence shown here is derived from an EMBL/GenBank/DDBJ whole genome shotgun (WGS) entry which is preliminary data.</text>
</comment>
<evidence type="ECO:0000256" key="1">
    <source>
        <dbReference type="SAM" id="Phobius"/>
    </source>
</evidence>
<sequence>MRFSDLFISYKIGLKGIESTIPFTELPLYRKITIVIFLIGIIISGILYIFIQNIFSFTPIALSLISLIIFAIIDSKKSTLSYMLENYYIPYSKERMDMTIEVLKKYKINIENVDSLDMLITEAKYAQAECDFLSQFKKSFKTLGSIIIPIVVSISKKISEAATLTDIINMAALEIILILLIFSLIFTFAPIIKDLFYRDYNKYTELIYDLRQVKLFYAKEFS</sequence>
<dbReference type="Proteomes" id="UP000004206">
    <property type="component" value="Unassembled WGS sequence"/>
</dbReference>
<organism evidence="2 3">
    <name type="scientific">Peptostreptococcus anaerobius 653-L</name>
    <dbReference type="NCBI Taxonomy" id="596329"/>
    <lineage>
        <taxon>Bacteria</taxon>
        <taxon>Bacillati</taxon>
        <taxon>Bacillota</taxon>
        <taxon>Clostridia</taxon>
        <taxon>Peptostreptococcales</taxon>
        <taxon>Peptostreptococcaceae</taxon>
        <taxon>Peptostreptococcus</taxon>
    </lineage>
</organism>
<dbReference type="eggNOG" id="ENOG502ZHA7">
    <property type="taxonomic scope" value="Bacteria"/>
</dbReference>
<dbReference type="GeneID" id="79843140"/>
<evidence type="ECO:0000313" key="3">
    <source>
        <dbReference type="Proteomes" id="UP000004206"/>
    </source>
</evidence>
<keyword evidence="1" id="KW-0472">Membrane</keyword>
<reference evidence="2 3" key="1">
    <citation type="submission" date="2010-01" db="EMBL/GenBank/DDBJ databases">
        <authorList>
            <person name="Dodson R."/>
            <person name="Madupu R."/>
            <person name="Durkin A.S."/>
            <person name="Torralba M."/>
            <person name="Methe B."/>
            <person name="Sutton G.G."/>
            <person name="Strausberg R.L."/>
            <person name="Nelson K.E."/>
        </authorList>
    </citation>
    <scope>NUCLEOTIDE SEQUENCE [LARGE SCALE GENOMIC DNA]</scope>
    <source>
        <strain evidence="2 3">653-L</strain>
    </source>
</reference>
<feature type="transmembrane region" description="Helical" evidence="1">
    <location>
        <begin position="57"/>
        <end position="73"/>
    </location>
</feature>
<keyword evidence="1" id="KW-0812">Transmembrane</keyword>
<feature type="transmembrane region" description="Helical" evidence="1">
    <location>
        <begin position="32"/>
        <end position="51"/>
    </location>
</feature>
<dbReference type="AlphaFoldDB" id="D3MT69"/>
<dbReference type="EMBL" id="ADJN01000057">
    <property type="protein sequence ID" value="EFD04669.1"/>
    <property type="molecule type" value="Genomic_DNA"/>
</dbReference>
<gene>
    <name evidence="2" type="ORF">HMPREF0631_1089</name>
</gene>
<feature type="transmembrane region" description="Helical" evidence="1">
    <location>
        <begin position="171"/>
        <end position="192"/>
    </location>
</feature>
<protein>
    <submittedName>
        <fullName evidence="2">Uncharacterized protein</fullName>
    </submittedName>
</protein>
<keyword evidence="3" id="KW-1185">Reference proteome</keyword>
<dbReference type="OrthoDB" id="2064049at2"/>
<accession>D3MT69</accession>
<name>D3MT69_9FIRM</name>
<keyword evidence="1" id="KW-1133">Transmembrane helix</keyword>
<evidence type="ECO:0000313" key="2">
    <source>
        <dbReference type="EMBL" id="EFD04669.1"/>
    </source>
</evidence>
<proteinExistence type="predicted"/>